<dbReference type="RefSeq" id="WP_034838808.1">
    <property type="nucleotide sequence ID" value="NZ_JOKH01000004.1"/>
</dbReference>
<accession>A0A081NE71</accession>
<reference evidence="1 2" key="1">
    <citation type="submission" date="2014-06" db="EMBL/GenBank/DDBJ databases">
        <title>Whole Genome Sequences of Three Symbiotic Endozoicomonas Bacteria.</title>
        <authorList>
            <person name="Neave M.J."/>
            <person name="Apprill A."/>
            <person name="Voolstra C.R."/>
        </authorList>
    </citation>
    <scope>NUCLEOTIDE SEQUENCE [LARGE SCALE GENOMIC DNA]</scope>
    <source>
        <strain evidence="1 2">DSM 25634</strain>
    </source>
</reference>
<dbReference type="EMBL" id="JOKH01000004">
    <property type="protein sequence ID" value="KEQ16744.1"/>
    <property type="molecule type" value="Genomic_DNA"/>
</dbReference>
<evidence type="ECO:0000313" key="2">
    <source>
        <dbReference type="Proteomes" id="UP000028073"/>
    </source>
</evidence>
<dbReference type="OrthoDB" id="5726354at2"/>
<evidence type="ECO:0000313" key="1">
    <source>
        <dbReference type="EMBL" id="KEQ16744.1"/>
    </source>
</evidence>
<protein>
    <submittedName>
        <fullName evidence="1">Uncharacterized protein</fullName>
    </submittedName>
</protein>
<gene>
    <name evidence="1" type="ORF">GZ78_18815</name>
</gene>
<dbReference type="eggNOG" id="ENOG50314W8">
    <property type="taxonomic scope" value="Bacteria"/>
</dbReference>
<dbReference type="Proteomes" id="UP000028073">
    <property type="component" value="Unassembled WGS sequence"/>
</dbReference>
<organism evidence="1 2">
    <name type="scientific">Endozoicomonas numazuensis</name>
    <dbReference type="NCBI Taxonomy" id="1137799"/>
    <lineage>
        <taxon>Bacteria</taxon>
        <taxon>Pseudomonadati</taxon>
        <taxon>Pseudomonadota</taxon>
        <taxon>Gammaproteobacteria</taxon>
        <taxon>Oceanospirillales</taxon>
        <taxon>Endozoicomonadaceae</taxon>
        <taxon>Endozoicomonas</taxon>
    </lineage>
</organism>
<keyword evidence="2" id="KW-1185">Reference proteome</keyword>
<sequence length="301" mass="34846">MLKRLFASRKRPYLINGHIREKIRIDLSGNILTMELPPHHSYGGFAGDTSSGEKAPPESINIYSPDGYWSDQIEEEEGMGWRREGFAMQSILKREWDFMGPVWRGRPLGSISMVMMLCHDETLPETMSYFNPSDFGKITLRAAYFKALRAINLHKPKVPVNWQVIQKQQIPWVLYEIHDTLQGDPEQTRLLANSLASLMIPLAREYSLRLYFTYTGYTPVSFSRKNMNKVRDQIIESMQLSYTPEHLQQIRHLRERHPESTITEELEPMPWVFPEWRIGDADAGEPEYMITKAGTPAPTLS</sequence>
<dbReference type="AlphaFoldDB" id="A0A081NE71"/>
<comment type="caution">
    <text evidence="1">The sequence shown here is derived from an EMBL/GenBank/DDBJ whole genome shotgun (WGS) entry which is preliminary data.</text>
</comment>
<name>A0A081NE71_9GAMM</name>
<proteinExistence type="predicted"/>